<keyword evidence="3 5" id="KW-0560">Oxidoreductase</keyword>
<dbReference type="GO" id="GO:0016853">
    <property type="term" value="F:isomerase activity"/>
    <property type="evidence" value="ECO:0007669"/>
    <property type="project" value="UniProtKB-KW"/>
</dbReference>
<comment type="pathway">
    <text evidence="5">Nucleotide-sugar biosynthesis; GDP-L-fucose biosynthesis via de novo pathway; GDP-L-fucose from GDP-alpha-D-mannose: step 2/2.</text>
</comment>
<dbReference type="HAMAP" id="MF_00956">
    <property type="entry name" value="GDP_fucose_synth"/>
    <property type="match status" value="1"/>
</dbReference>
<comment type="catalytic activity">
    <reaction evidence="5">
        <text>GDP-beta-L-fucose + NADP(+) = GDP-4-dehydro-alpha-D-rhamnose + NADPH + H(+)</text>
        <dbReference type="Rhea" id="RHEA:18885"/>
        <dbReference type="ChEBI" id="CHEBI:15378"/>
        <dbReference type="ChEBI" id="CHEBI:57273"/>
        <dbReference type="ChEBI" id="CHEBI:57783"/>
        <dbReference type="ChEBI" id="CHEBI:57964"/>
        <dbReference type="ChEBI" id="CHEBI:58349"/>
        <dbReference type="EC" id="1.1.1.271"/>
    </reaction>
</comment>
<sequence length="321" mass="34746">MPTETPIYIAGHRGLIGSALVRRLTAAGHRHLITCDRSALDLTDASATNAFFAETRPEYVVLAAGRVGGIVENQQFPADFITSNLAIQLNVVQAARRHGVRRLILLGSSCMYPRECPQPMKENTLLSGQPEPTSLAYAIAKLAGVQLCLACNLQDGEQCFIPLIPNSAYGPHDNFDLGSGHVLASLIRRFVEAAQQGAPSVTLWGSGRPRREFVFADDIADACLQLLSRDISKLELPVNLGSGVDYSIAELAGKIAGFVGYTGNVVWDSSKPDGAPQKLLDSSRLRDWGWQAATGLDAGLHETIAWYRSNHVQEEQACTHQ</sequence>
<keyword evidence="5" id="KW-0511">Multifunctional enzyme</keyword>
<feature type="site" description="Important for catalytic activity" evidence="5">
    <location>
        <position position="108"/>
    </location>
</feature>
<feature type="domain" description="NAD-dependent epimerase/dehydratase" evidence="6">
    <location>
        <begin position="7"/>
        <end position="229"/>
    </location>
</feature>
<evidence type="ECO:0000256" key="1">
    <source>
        <dbReference type="ARBA" id="ARBA00005959"/>
    </source>
</evidence>
<dbReference type="Gene3D" id="3.90.25.10">
    <property type="entry name" value="UDP-galactose 4-epimerase, domain 1"/>
    <property type="match status" value="1"/>
</dbReference>
<feature type="binding site" evidence="5">
    <location>
        <position position="181"/>
    </location>
    <ligand>
        <name>NADP(+)</name>
        <dbReference type="ChEBI" id="CHEBI:58349"/>
    </ligand>
</feature>
<comment type="similarity">
    <text evidence="1 5">Belongs to the NAD(P)-dependent epimerase/dehydratase family. Fucose synthase subfamily.</text>
</comment>
<keyword evidence="4 5" id="KW-0413">Isomerase</keyword>
<dbReference type="CDD" id="cd05239">
    <property type="entry name" value="GDP_FS_SDR_e"/>
    <property type="match status" value="1"/>
</dbReference>
<feature type="binding site" evidence="5">
    <location>
        <begin position="11"/>
        <end position="17"/>
    </location>
    <ligand>
        <name>NADP(+)</name>
        <dbReference type="ChEBI" id="CHEBI:58349"/>
    </ligand>
</feature>
<feature type="site" description="Important for catalytic activity" evidence="5">
    <location>
        <position position="110"/>
    </location>
</feature>
<accession>A0A935JUB9</accession>
<evidence type="ECO:0000256" key="4">
    <source>
        <dbReference type="ARBA" id="ARBA00023235"/>
    </source>
</evidence>
<feature type="binding site" evidence="5">
    <location>
        <position position="204"/>
    </location>
    <ligand>
        <name>substrate</name>
    </ligand>
</feature>
<organism evidence="7 8">
    <name type="scientific">Candidatus Dechloromonas phosphorivorans</name>
    <dbReference type="NCBI Taxonomy" id="2899244"/>
    <lineage>
        <taxon>Bacteria</taxon>
        <taxon>Pseudomonadati</taxon>
        <taxon>Pseudomonadota</taxon>
        <taxon>Betaproteobacteria</taxon>
        <taxon>Rhodocyclales</taxon>
        <taxon>Azonexaceae</taxon>
        <taxon>Dechloromonas</taxon>
    </lineage>
</organism>
<feature type="binding site" evidence="5">
    <location>
        <position position="141"/>
    </location>
    <ligand>
        <name>NADP(+)</name>
        <dbReference type="ChEBI" id="CHEBI:58349"/>
    </ligand>
</feature>
<dbReference type="PANTHER" id="PTHR43238:SF1">
    <property type="entry name" value="GDP-L-FUCOSE SYNTHASE"/>
    <property type="match status" value="1"/>
</dbReference>
<comment type="function">
    <text evidence="5">Catalyzes the two-step NADP-dependent conversion of GDP-4-dehydro-6-deoxy-D-mannose to GDP-fucose, involving an epimerase and a reductase reaction.</text>
</comment>
<comment type="caution">
    <text evidence="7">The sequence shown here is derived from an EMBL/GenBank/DDBJ whole genome shotgun (WGS) entry which is preliminary data.</text>
</comment>
<comment type="caution">
    <text evidence="5">Lacks conserved residue(s) required for the propagation of feature annotation.</text>
</comment>
<feature type="binding site" evidence="5">
    <location>
        <position position="189"/>
    </location>
    <ligand>
        <name>substrate</name>
    </ligand>
</feature>
<evidence type="ECO:0000256" key="3">
    <source>
        <dbReference type="ARBA" id="ARBA00023002"/>
    </source>
</evidence>
<name>A0A935JUB9_9RHOO</name>
<gene>
    <name evidence="5" type="primary">fcl</name>
    <name evidence="7" type="ORF">IPJ38_01170</name>
</gene>
<dbReference type="GO" id="GO:0042351">
    <property type="term" value="P:'de novo' GDP-L-fucose biosynthetic process"/>
    <property type="evidence" value="ECO:0007669"/>
    <property type="project" value="UniProtKB-UniRule"/>
</dbReference>
<dbReference type="InterPro" id="IPR028614">
    <property type="entry name" value="GDP_fucose/colitose_synth"/>
</dbReference>
<dbReference type="EC" id="1.1.1.271" evidence="5"/>
<feature type="active site" description="Proton donor/acceptor" evidence="5">
    <location>
        <position position="137"/>
    </location>
</feature>
<dbReference type="GO" id="GO:0050577">
    <property type="term" value="F:GDP-L-fucose synthase activity"/>
    <property type="evidence" value="ECO:0007669"/>
    <property type="project" value="UniProtKB-UniRule"/>
</dbReference>
<dbReference type="SUPFAM" id="SSF51735">
    <property type="entry name" value="NAD(P)-binding Rossmann-fold domains"/>
    <property type="match status" value="1"/>
</dbReference>
<protein>
    <recommendedName>
        <fullName evidence="5">GDP-L-fucose synthase</fullName>
        <ecNumber evidence="5">1.1.1.271</ecNumber>
    </recommendedName>
    <alternativeName>
        <fullName evidence="5">GDP-4-keto-6-deoxy-D-mannose-3,5-epimerase-4-reductase</fullName>
    </alternativeName>
</protein>
<evidence type="ECO:0000313" key="7">
    <source>
        <dbReference type="EMBL" id="MBK7413918.1"/>
    </source>
</evidence>
<feature type="binding site" evidence="5">
    <location>
        <position position="273"/>
    </location>
    <ligand>
        <name>substrate</name>
    </ligand>
</feature>
<dbReference type="Pfam" id="PF01370">
    <property type="entry name" value="Epimerase"/>
    <property type="match status" value="1"/>
</dbReference>
<dbReference type="InterPro" id="IPR036291">
    <property type="entry name" value="NAD(P)-bd_dom_sf"/>
</dbReference>
<dbReference type="EMBL" id="JADJMS010000005">
    <property type="protein sequence ID" value="MBK7413918.1"/>
    <property type="molecule type" value="Genomic_DNA"/>
</dbReference>
<dbReference type="AlphaFoldDB" id="A0A935JUB9"/>
<proteinExistence type="inferred from homology"/>
<feature type="binding site" evidence="5">
    <location>
        <begin position="106"/>
        <end position="109"/>
    </location>
    <ligand>
        <name>NADP(+)</name>
        <dbReference type="ChEBI" id="CHEBI:58349"/>
    </ligand>
</feature>
<evidence type="ECO:0000256" key="5">
    <source>
        <dbReference type="HAMAP-Rule" id="MF_00956"/>
    </source>
</evidence>
<evidence type="ECO:0000313" key="8">
    <source>
        <dbReference type="Proteomes" id="UP000739411"/>
    </source>
</evidence>
<evidence type="ECO:0000259" key="6">
    <source>
        <dbReference type="Pfam" id="PF01370"/>
    </source>
</evidence>
<dbReference type="Gene3D" id="3.40.50.720">
    <property type="entry name" value="NAD(P)-binding Rossmann-like Domain"/>
    <property type="match status" value="1"/>
</dbReference>
<dbReference type="PANTHER" id="PTHR43238">
    <property type="entry name" value="GDP-L-FUCOSE SYNTHASE"/>
    <property type="match status" value="1"/>
</dbReference>
<feature type="binding site" evidence="5">
    <location>
        <position position="211"/>
    </location>
    <ligand>
        <name>substrate</name>
    </ligand>
</feature>
<dbReference type="InterPro" id="IPR001509">
    <property type="entry name" value="Epimerase_deHydtase"/>
</dbReference>
<keyword evidence="2 5" id="KW-0521">NADP</keyword>
<reference evidence="7 8" key="1">
    <citation type="submission" date="2020-10" db="EMBL/GenBank/DDBJ databases">
        <title>Connecting structure to function with the recovery of over 1000 high-quality activated sludge metagenome-assembled genomes encoding full-length rRNA genes using long-read sequencing.</title>
        <authorList>
            <person name="Singleton C.M."/>
            <person name="Petriglieri F."/>
            <person name="Kristensen J.M."/>
            <person name="Kirkegaard R.H."/>
            <person name="Michaelsen T.Y."/>
            <person name="Andersen M.H."/>
            <person name="Karst S.M."/>
            <person name="Dueholm M.S."/>
            <person name="Nielsen P.H."/>
            <person name="Albertsen M."/>
        </authorList>
    </citation>
    <scope>NUCLEOTIDE SEQUENCE [LARGE SCALE GENOMIC DNA]</scope>
    <source>
        <strain evidence="7">EsbW_18-Q3-R4-48_BATAC.463</strain>
    </source>
</reference>
<dbReference type="GO" id="GO:0070401">
    <property type="term" value="F:NADP+ binding"/>
    <property type="evidence" value="ECO:0007669"/>
    <property type="project" value="UniProtKB-UniRule"/>
</dbReference>
<evidence type="ECO:0000256" key="2">
    <source>
        <dbReference type="ARBA" id="ARBA00022857"/>
    </source>
</evidence>
<dbReference type="Proteomes" id="UP000739411">
    <property type="component" value="Unassembled WGS sequence"/>
</dbReference>